<dbReference type="UniPathway" id="UPA00034">
    <property type="reaction ID" value="UER00016"/>
</dbReference>
<name>B1H0A3_ENDTX</name>
<comment type="catalytic activity">
    <reaction evidence="15 16">
        <text>L-aspartate 4-semialdehyde + phosphate + NADP(+) = 4-phospho-L-aspartate + NADPH + H(+)</text>
        <dbReference type="Rhea" id="RHEA:24284"/>
        <dbReference type="ChEBI" id="CHEBI:15378"/>
        <dbReference type="ChEBI" id="CHEBI:43474"/>
        <dbReference type="ChEBI" id="CHEBI:57535"/>
        <dbReference type="ChEBI" id="CHEBI:57783"/>
        <dbReference type="ChEBI" id="CHEBI:58349"/>
        <dbReference type="ChEBI" id="CHEBI:537519"/>
        <dbReference type="EC" id="1.2.1.11"/>
    </reaction>
</comment>
<dbReference type="HAMAP" id="MF_02121">
    <property type="entry name" value="ASADH"/>
    <property type="match status" value="1"/>
</dbReference>
<comment type="similarity">
    <text evidence="5 16">Belongs to the aspartate-semialdehyde dehydrogenase family.</text>
</comment>
<evidence type="ECO:0000256" key="14">
    <source>
        <dbReference type="ARBA" id="ARBA00023167"/>
    </source>
</evidence>
<dbReference type="InterPro" id="IPR012080">
    <property type="entry name" value="Asp_semialdehyde_DH"/>
</dbReference>
<dbReference type="PANTHER" id="PTHR46278">
    <property type="entry name" value="DEHYDROGENASE, PUTATIVE-RELATED"/>
    <property type="match status" value="1"/>
</dbReference>
<feature type="binding site" evidence="16">
    <location>
        <begin position="159"/>
        <end position="160"/>
    </location>
    <ligand>
        <name>NADP(+)</name>
        <dbReference type="ChEBI" id="CHEBI:58349"/>
    </ligand>
</feature>
<dbReference type="Gene3D" id="3.40.50.720">
    <property type="entry name" value="NAD(P)-binding Rossmann-like Domain"/>
    <property type="match status" value="1"/>
</dbReference>
<dbReference type="EMBL" id="AP009510">
    <property type="protein sequence ID" value="BAG13935.1"/>
    <property type="molecule type" value="Genomic_DNA"/>
</dbReference>
<dbReference type="GO" id="GO:0009097">
    <property type="term" value="P:isoleucine biosynthetic process"/>
    <property type="evidence" value="ECO:0007669"/>
    <property type="project" value="UniProtKB-UniRule"/>
</dbReference>
<dbReference type="InterPro" id="IPR012280">
    <property type="entry name" value="Semialdhyde_DH_dimer_dom"/>
</dbReference>
<dbReference type="GO" id="GO:0019877">
    <property type="term" value="P:diaminopimelate biosynthetic process"/>
    <property type="evidence" value="ECO:0007669"/>
    <property type="project" value="UniProtKB-UniRule"/>
</dbReference>
<feature type="binding site" evidence="16">
    <location>
        <position position="100"/>
    </location>
    <ligand>
        <name>phosphate</name>
        <dbReference type="ChEBI" id="CHEBI:43474"/>
    </ligand>
</feature>
<dbReference type="STRING" id="471821.TGRD_452"/>
<evidence type="ECO:0000313" key="19">
    <source>
        <dbReference type="EMBL" id="BAG13935.1"/>
    </source>
</evidence>
<dbReference type="CDD" id="cd18131">
    <property type="entry name" value="ASADH_C_bac_euk_like"/>
    <property type="match status" value="1"/>
</dbReference>
<evidence type="ECO:0000256" key="10">
    <source>
        <dbReference type="ARBA" id="ARBA00022857"/>
    </source>
</evidence>
<feature type="active site" description="Acyl-thioester intermediate" evidence="16 17">
    <location>
        <position position="129"/>
    </location>
</feature>
<feature type="active site" description="Proton acceptor" evidence="16 17">
    <location>
        <position position="243"/>
    </location>
</feature>
<dbReference type="Gene3D" id="3.30.360.10">
    <property type="entry name" value="Dihydrodipicolinate Reductase, domain 2"/>
    <property type="match status" value="1"/>
</dbReference>
<evidence type="ECO:0000256" key="17">
    <source>
        <dbReference type="PIRSR" id="PIRSR000148-1"/>
    </source>
</evidence>
<feature type="binding site" evidence="16">
    <location>
        <position position="320"/>
    </location>
    <ligand>
        <name>NADP(+)</name>
        <dbReference type="ChEBI" id="CHEBI:58349"/>
    </ligand>
</feature>
<evidence type="ECO:0000313" key="20">
    <source>
        <dbReference type="Proteomes" id="UP000001691"/>
    </source>
</evidence>
<evidence type="ECO:0000256" key="7">
    <source>
        <dbReference type="ARBA" id="ARBA00013120"/>
    </source>
</evidence>
<dbReference type="KEGG" id="rsd:TGRD_448"/>
<dbReference type="SUPFAM" id="SSF51735">
    <property type="entry name" value="NAD(P)-binding Rossmann-fold domains"/>
    <property type="match status" value="1"/>
</dbReference>
<evidence type="ECO:0000256" key="12">
    <source>
        <dbReference type="ARBA" id="ARBA00023002"/>
    </source>
</evidence>
<dbReference type="UniPathway" id="UPA00051">
    <property type="reaction ID" value="UER00464"/>
</dbReference>
<dbReference type="PIRSF" id="PIRSF000148">
    <property type="entry name" value="ASA_dh"/>
    <property type="match status" value="1"/>
</dbReference>
<evidence type="ECO:0000256" key="4">
    <source>
        <dbReference type="ARBA" id="ARBA00005097"/>
    </source>
</evidence>
<comment type="subunit">
    <text evidence="6 16">Homodimer.</text>
</comment>
<keyword evidence="12 16" id="KW-0560">Oxidoreductase</keyword>
<dbReference type="HOGENOM" id="CLU_049966_0_1_0"/>
<evidence type="ECO:0000256" key="6">
    <source>
        <dbReference type="ARBA" id="ARBA00011738"/>
    </source>
</evidence>
<dbReference type="Pfam" id="PF02774">
    <property type="entry name" value="Semialdhyde_dhC"/>
    <property type="match status" value="1"/>
</dbReference>
<dbReference type="GO" id="GO:0004073">
    <property type="term" value="F:aspartate-semialdehyde dehydrogenase activity"/>
    <property type="evidence" value="ECO:0007669"/>
    <property type="project" value="UniProtKB-UniRule"/>
</dbReference>
<gene>
    <name evidence="16" type="primary">asd</name>
    <name evidence="19" type="ordered locus">TGRD_448</name>
</gene>
<feature type="domain" description="Semialdehyde dehydrogenase NAD-binding" evidence="18">
    <location>
        <begin position="5"/>
        <end position="120"/>
    </location>
</feature>
<organism evidence="19 20">
    <name type="scientific">Endomicrobium trichonymphae</name>
    <dbReference type="NCBI Taxonomy" id="1408204"/>
    <lineage>
        <taxon>Bacteria</taxon>
        <taxon>Pseudomonadati</taxon>
        <taxon>Elusimicrobiota</taxon>
        <taxon>Endomicrobiia</taxon>
        <taxon>Endomicrobiales</taxon>
        <taxon>Endomicrobiaceae</taxon>
        <taxon>Candidatus Endomicrobiellum</taxon>
    </lineage>
</organism>
<accession>B1H0A3</accession>
<evidence type="ECO:0000259" key="18">
    <source>
        <dbReference type="SMART" id="SM00859"/>
    </source>
</evidence>
<comment type="caution">
    <text evidence="16">Lacks conserved residue(s) required for the propagation of feature annotation.</text>
</comment>
<sequence length="342" mass="37828">MKKLKVAVAGATGAVGLEIIKMLENRNFPVESIKFLATERSVGKKLIYKGKEVSVELLKKNSGKGINIALFSAGATVSKEFAPCFASDGCFVIDNSSAWRMNKEIPLVVPEVNPHDLKKEKKLIANPNCSTIQMVVALKPLHNFAKIKRVIVSTYQAVSGAGQKGINELKEQTKAWAKGEIIPEANKFQYQIAFNLIPQIDVFTENGYTKEEMKMTNETKKIIGDNSIEVSATCVRVPVFRSHSESVWIETEKPLSPGQAKELLSKTDGIQLLDDPENKKYPMPLFAENMQITYVGRIRSDISTISTKNNALTFWIVSDNLLKGAALNAVQIAETLLKKELL</sequence>
<comment type="function">
    <text evidence="1 16">Catalyzes the NADPH-dependent formation of L-aspartate-semialdehyde (L-ASA) by the reductive dephosphorylation of L-aspartyl-4-phosphate.</text>
</comment>
<keyword evidence="9 16" id="KW-0791">Threonine biosynthesis</keyword>
<keyword evidence="14 16" id="KW-0486">Methionine biosynthesis</keyword>
<dbReference type="Proteomes" id="UP000001691">
    <property type="component" value="Chromosome"/>
</dbReference>
<proteinExistence type="inferred from homology"/>
<dbReference type="GO" id="GO:0051287">
    <property type="term" value="F:NAD binding"/>
    <property type="evidence" value="ECO:0007669"/>
    <property type="project" value="InterPro"/>
</dbReference>
<dbReference type="EC" id="1.2.1.11" evidence="7 16"/>
<evidence type="ECO:0000256" key="13">
    <source>
        <dbReference type="ARBA" id="ARBA00023154"/>
    </source>
</evidence>
<evidence type="ECO:0000256" key="9">
    <source>
        <dbReference type="ARBA" id="ARBA00022697"/>
    </source>
</evidence>
<dbReference type="PROSITE" id="PS01103">
    <property type="entry name" value="ASD"/>
    <property type="match status" value="1"/>
</dbReference>
<dbReference type="GO" id="GO:0071266">
    <property type="term" value="P:'de novo' L-methionine biosynthetic process"/>
    <property type="evidence" value="ECO:0007669"/>
    <property type="project" value="UniProtKB-UniRule"/>
</dbReference>
<dbReference type="GO" id="GO:0009089">
    <property type="term" value="P:lysine biosynthetic process via diaminopimelate"/>
    <property type="evidence" value="ECO:0007669"/>
    <property type="project" value="UniProtKB-UniRule"/>
</dbReference>
<dbReference type="CDD" id="cd02316">
    <property type="entry name" value="VcASADH2_like_N"/>
    <property type="match status" value="1"/>
</dbReference>
<evidence type="ECO:0000256" key="2">
    <source>
        <dbReference type="ARBA" id="ARBA00005021"/>
    </source>
</evidence>
<dbReference type="NCBIfam" id="TIGR01296">
    <property type="entry name" value="asd_B"/>
    <property type="match status" value="1"/>
</dbReference>
<evidence type="ECO:0000256" key="8">
    <source>
        <dbReference type="ARBA" id="ARBA00022605"/>
    </source>
</evidence>
<dbReference type="AlphaFoldDB" id="B1H0A3"/>
<comment type="pathway">
    <text evidence="3 16">Amino-acid biosynthesis; L-lysine biosynthesis via DAP pathway; (S)-tetrahydrodipicolinate from L-aspartate: step 2/4.</text>
</comment>
<evidence type="ECO:0000256" key="1">
    <source>
        <dbReference type="ARBA" id="ARBA00002492"/>
    </source>
</evidence>
<dbReference type="NCBIfam" id="NF011456">
    <property type="entry name" value="PRK14874.1"/>
    <property type="match status" value="1"/>
</dbReference>
<dbReference type="UniPathway" id="UPA00050">
    <property type="reaction ID" value="UER00463"/>
</dbReference>
<keyword evidence="10 16" id="KW-0521">NADP</keyword>
<reference evidence="20" key="1">
    <citation type="journal article" date="2008" name="Proc. Natl. Acad. Sci. U.S.A.">
        <title>Complete genome of the uncultured termite group 1 bacteria in a single host protist cell.</title>
        <authorList>
            <person name="Hongoh Y."/>
            <person name="Sharma V.K."/>
            <person name="Prakash T."/>
            <person name="Noda S."/>
            <person name="Taylor T.D."/>
            <person name="Kudo T."/>
            <person name="Sakaki Y."/>
            <person name="Toyoda A."/>
            <person name="Hattori M."/>
            <person name="Ohkuma M."/>
        </authorList>
    </citation>
    <scope>NUCLEOTIDE SEQUENCE [LARGE SCALE GENOMIC DNA]</scope>
    <source>
        <strain evidence="20">Rs-D17 genomovar Ri2008</strain>
    </source>
</reference>
<dbReference type="Pfam" id="PF01118">
    <property type="entry name" value="Semialdhyde_dh"/>
    <property type="match status" value="1"/>
</dbReference>
<keyword evidence="11 16" id="KW-0220">Diaminopimelate biosynthesis</keyword>
<dbReference type="InterPro" id="IPR036291">
    <property type="entry name" value="NAD(P)-bd_dom_sf"/>
</dbReference>
<dbReference type="GO" id="GO:0050661">
    <property type="term" value="F:NADP binding"/>
    <property type="evidence" value="ECO:0007669"/>
    <property type="project" value="UniProtKB-UniRule"/>
</dbReference>
<protein>
    <recommendedName>
        <fullName evidence="7 16">Aspartate-semialdehyde dehydrogenase</fullName>
        <shortName evidence="16">ASA dehydrogenase</shortName>
        <shortName evidence="16">ASADH</shortName>
        <ecNumber evidence="7 16">1.2.1.11</ecNumber>
    </recommendedName>
    <alternativeName>
        <fullName evidence="16">Aspartate-beta-semialdehyde dehydrogenase</fullName>
    </alternativeName>
</protein>
<dbReference type="SMART" id="SM00859">
    <property type="entry name" value="Semialdhyde_dh"/>
    <property type="match status" value="1"/>
</dbReference>
<dbReference type="PATRIC" id="fig|471821.5.peg.734"/>
<comment type="pathway">
    <text evidence="2 16">Amino-acid biosynthesis; L-methionine biosynthesis via de novo pathway; L-homoserine from L-aspartate: step 2/3.</text>
</comment>
<dbReference type="InterPro" id="IPR005986">
    <property type="entry name" value="Asp_semialdehyde_DH_beta"/>
</dbReference>
<dbReference type="GO" id="GO:0009088">
    <property type="term" value="P:threonine biosynthetic process"/>
    <property type="evidence" value="ECO:0007669"/>
    <property type="project" value="UniProtKB-UniRule"/>
</dbReference>
<dbReference type="RefSeq" id="WP_015423461.1">
    <property type="nucleotide sequence ID" value="NC_020419.1"/>
</dbReference>
<evidence type="ECO:0000256" key="5">
    <source>
        <dbReference type="ARBA" id="ARBA00010584"/>
    </source>
</evidence>
<evidence type="ECO:0000256" key="3">
    <source>
        <dbReference type="ARBA" id="ARBA00005076"/>
    </source>
</evidence>
<dbReference type="PANTHER" id="PTHR46278:SF2">
    <property type="entry name" value="ASPARTATE-SEMIALDEHYDE DEHYDROGENASE"/>
    <property type="match status" value="1"/>
</dbReference>
<dbReference type="InterPro" id="IPR000319">
    <property type="entry name" value="Asp-semialdehyde_DH_CS"/>
</dbReference>
<evidence type="ECO:0000256" key="11">
    <source>
        <dbReference type="ARBA" id="ARBA00022915"/>
    </source>
</evidence>
<dbReference type="InterPro" id="IPR000534">
    <property type="entry name" value="Semialdehyde_DH_NAD-bd"/>
</dbReference>
<feature type="binding site" evidence="16">
    <location>
        <begin position="40"/>
        <end position="41"/>
    </location>
    <ligand>
        <name>NADP(+)</name>
        <dbReference type="ChEBI" id="CHEBI:58349"/>
    </ligand>
</feature>
<keyword evidence="20" id="KW-1185">Reference proteome</keyword>
<feature type="binding site" evidence="16">
    <location>
        <position position="156"/>
    </location>
    <ligand>
        <name>substrate</name>
    </ligand>
</feature>
<dbReference type="SUPFAM" id="SSF55347">
    <property type="entry name" value="Glyceraldehyde-3-phosphate dehydrogenase-like, C-terminal domain"/>
    <property type="match status" value="1"/>
</dbReference>
<comment type="pathway">
    <text evidence="4 16">Amino-acid biosynthesis; L-threonine biosynthesis; L-threonine from L-aspartate: step 2/5.</text>
</comment>
<dbReference type="GO" id="GO:0046983">
    <property type="term" value="F:protein dimerization activity"/>
    <property type="evidence" value="ECO:0007669"/>
    <property type="project" value="InterPro"/>
</dbReference>
<feature type="binding site" evidence="16">
    <location>
        <begin position="12"/>
        <end position="15"/>
    </location>
    <ligand>
        <name>NADP(+)</name>
        <dbReference type="ChEBI" id="CHEBI:58349"/>
    </ligand>
</feature>
<evidence type="ECO:0000256" key="16">
    <source>
        <dbReference type="HAMAP-Rule" id="MF_02121"/>
    </source>
</evidence>
<keyword evidence="8 16" id="KW-0028">Amino-acid biosynthesis</keyword>
<feature type="binding site" evidence="16">
    <location>
        <position position="236"/>
    </location>
    <ligand>
        <name>substrate</name>
    </ligand>
</feature>
<evidence type="ECO:0000256" key="15">
    <source>
        <dbReference type="ARBA" id="ARBA00047891"/>
    </source>
</evidence>
<keyword evidence="13 16" id="KW-0457">Lysine biosynthesis</keyword>